<evidence type="ECO:0000313" key="2">
    <source>
        <dbReference type="EMBL" id="OPX54587.1"/>
    </source>
</evidence>
<evidence type="ECO:0000313" key="3">
    <source>
        <dbReference type="Proteomes" id="UP000191418"/>
    </source>
</evidence>
<evidence type="ECO:0000256" key="1">
    <source>
        <dbReference type="SAM" id="MobiDB-lite"/>
    </source>
</evidence>
<accession>A0A1T4RY90</accession>
<dbReference type="EMBL" id="MTSM01000022">
    <property type="protein sequence ID" value="OPX54587.1"/>
    <property type="molecule type" value="Genomic_DNA"/>
</dbReference>
<name>A0A1T4RY90_9GAMM</name>
<protein>
    <recommendedName>
        <fullName evidence="4">DNA-binding protein VF530</fullName>
    </recommendedName>
</protein>
<comment type="caution">
    <text evidence="2">The sequence shown here is derived from an EMBL/GenBank/DDBJ whole genome shotgun (WGS) entry which is preliminary data.</text>
</comment>
<dbReference type="GO" id="GO:0003677">
    <property type="term" value="F:DNA binding"/>
    <property type="evidence" value="ECO:0007669"/>
    <property type="project" value="InterPro"/>
</dbReference>
<feature type="compositionally biased region" description="Polar residues" evidence="1">
    <location>
        <begin position="204"/>
        <end position="216"/>
    </location>
</feature>
<proteinExistence type="predicted"/>
<dbReference type="AlphaFoldDB" id="A0A1T4RY90"/>
<sequence length="216" mass="24733">MTDEINYKNNPLHGVSLKTLLTEMVDHYGFTILHAYLNINCFKTKPSIESSVKFLKKTDWAREKVEAFYLYQFKNLPRASADQFALPPRDRIVPSDQKPKEPAALSLEDAERLREKREKKAAERKQNSSRRPDSGKRFGTARSGGKSNHSVQKNDVWQQERSSANRPEHTRRESTTAQSTSGNIWNSRVSNSSPREPQTEQKSNEGSVNPWTQGKK</sequence>
<feature type="compositionally biased region" description="Polar residues" evidence="1">
    <location>
        <begin position="145"/>
        <end position="165"/>
    </location>
</feature>
<dbReference type="InterPro" id="IPR036361">
    <property type="entry name" value="SAP_dom_sf"/>
</dbReference>
<reference evidence="2 3" key="1">
    <citation type="submission" date="2017-01" db="EMBL/GenBank/DDBJ databases">
        <title>Genome Sequencing of a Marine Spirillum, Oceanospirillum multiglobuliferum ATCC 33336, from Japan.</title>
        <authorList>
            <person name="Carney J.G."/>
            <person name="Trachtenberg A.M."/>
            <person name="Rheaume B.A."/>
            <person name="Linnane J.D."/>
            <person name="Pitts N.L."/>
            <person name="Mykles D.L."/>
            <person name="Maclea K.S."/>
        </authorList>
    </citation>
    <scope>NUCLEOTIDE SEQUENCE [LARGE SCALE GENOMIC DNA]</scope>
    <source>
        <strain evidence="2 3">ATCC 33336</strain>
    </source>
</reference>
<organism evidence="2 3">
    <name type="scientific">Oceanospirillum multiglobuliferum</name>
    <dbReference type="NCBI Taxonomy" id="64969"/>
    <lineage>
        <taxon>Bacteria</taxon>
        <taxon>Pseudomonadati</taxon>
        <taxon>Pseudomonadota</taxon>
        <taxon>Gammaproteobacteria</taxon>
        <taxon>Oceanospirillales</taxon>
        <taxon>Oceanospirillaceae</taxon>
        <taxon>Oceanospirillum</taxon>
    </lineage>
</organism>
<dbReference type="OrthoDB" id="9806870at2"/>
<dbReference type="Proteomes" id="UP000191418">
    <property type="component" value="Unassembled WGS sequence"/>
</dbReference>
<dbReference type="RefSeq" id="WP_078746165.1">
    <property type="nucleotide sequence ID" value="NZ_FUXG01000021.1"/>
</dbReference>
<feature type="region of interest" description="Disordered" evidence="1">
    <location>
        <begin position="89"/>
        <end position="216"/>
    </location>
</feature>
<feature type="compositionally biased region" description="Basic and acidic residues" evidence="1">
    <location>
        <begin position="109"/>
        <end position="136"/>
    </location>
</feature>
<dbReference type="STRING" id="64969.SAMN02745127_02629"/>
<evidence type="ECO:0008006" key="4">
    <source>
        <dbReference type="Google" id="ProtNLM"/>
    </source>
</evidence>
<dbReference type="Pfam" id="PF09905">
    <property type="entry name" value="VF530"/>
    <property type="match status" value="1"/>
</dbReference>
<dbReference type="InterPro" id="IPR018668">
    <property type="entry name" value="DNA-binding_VF530-like"/>
</dbReference>
<feature type="compositionally biased region" description="Polar residues" evidence="1">
    <location>
        <begin position="175"/>
        <end position="196"/>
    </location>
</feature>
<keyword evidence="3" id="KW-1185">Reference proteome</keyword>
<gene>
    <name evidence="2" type="ORF">BTE48_13480</name>
</gene>
<dbReference type="Gene3D" id="1.10.720.30">
    <property type="entry name" value="SAP domain"/>
    <property type="match status" value="1"/>
</dbReference>
<feature type="compositionally biased region" description="Basic and acidic residues" evidence="1">
    <location>
        <begin position="89"/>
        <end position="101"/>
    </location>
</feature>